<dbReference type="OrthoDB" id="3699555at2"/>
<evidence type="ECO:0000313" key="1">
    <source>
        <dbReference type="EMBL" id="GCD36906.1"/>
    </source>
</evidence>
<dbReference type="Proteomes" id="UP000287830">
    <property type="component" value="Unassembled WGS sequence"/>
</dbReference>
<dbReference type="AlphaFoldDB" id="A0A7U9KZN7"/>
<name>A0A7U9KZN7_9ACTN</name>
<reference evidence="1 2" key="1">
    <citation type="submission" date="2018-11" db="EMBL/GenBank/DDBJ databases">
        <title>Whole genome sequence of Streptomyces chrestomyceticus NBRC 13444(T).</title>
        <authorList>
            <person name="Komaki H."/>
            <person name="Tamura T."/>
        </authorList>
    </citation>
    <scope>NUCLEOTIDE SEQUENCE [LARGE SCALE GENOMIC DNA]</scope>
    <source>
        <strain evidence="1 2">NBRC 13444</strain>
    </source>
</reference>
<comment type="caution">
    <text evidence="1">The sequence shown here is derived from an EMBL/GenBank/DDBJ whole genome shotgun (WGS) entry which is preliminary data.</text>
</comment>
<evidence type="ECO:0000313" key="2">
    <source>
        <dbReference type="Proteomes" id="UP000287830"/>
    </source>
</evidence>
<gene>
    <name evidence="1" type="ORF">OEIGOIKO_04687</name>
</gene>
<dbReference type="EMBL" id="BHZC01000001">
    <property type="protein sequence ID" value="GCD36906.1"/>
    <property type="molecule type" value="Genomic_DNA"/>
</dbReference>
<proteinExistence type="predicted"/>
<accession>A0A7U9KZN7</accession>
<protein>
    <submittedName>
        <fullName evidence="1">Uncharacterized protein</fullName>
    </submittedName>
</protein>
<dbReference type="GeneID" id="95623528"/>
<dbReference type="RefSeq" id="WP_125046376.1">
    <property type="nucleotide sequence ID" value="NZ_BHZC01000001.1"/>
</dbReference>
<sequence>MGKNRRPTLDPDSGVEDLVPLILEWLGEQGISALIRVDAERVRERRPAWTFFASGGPLSPDHSVQVAGRTAGECVGLALAYLRRAGVAVPV</sequence>
<organism evidence="1 2">
    <name type="scientific">Streptomyces chrestomyceticus JCM 4735</name>
    <dbReference type="NCBI Taxonomy" id="1306181"/>
    <lineage>
        <taxon>Bacteria</taxon>
        <taxon>Bacillati</taxon>
        <taxon>Actinomycetota</taxon>
        <taxon>Actinomycetes</taxon>
        <taxon>Kitasatosporales</taxon>
        <taxon>Streptomycetaceae</taxon>
        <taxon>Streptomyces</taxon>
    </lineage>
</organism>